<dbReference type="PANTHER" id="PTHR48105">
    <property type="entry name" value="THIOREDOXIN REDUCTASE 1-RELATED-RELATED"/>
    <property type="match status" value="1"/>
</dbReference>
<evidence type="ECO:0000313" key="4">
    <source>
        <dbReference type="EMBL" id="MFC5368742.1"/>
    </source>
</evidence>
<dbReference type="Proteomes" id="UP001596201">
    <property type="component" value="Unassembled WGS sequence"/>
</dbReference>
<feature type="domain" description="FAD-dependent oxidoreductase 2 FAD-binding" evidence="3">
    <location>
        <begin position="20"/>
        <end position="52"/>
    </location>
</feature>
<name>A0ABD5RG68_9EURY</name>
<dbReference type="Pfam" id="PF00890">
    <property type="entry name" value="FAD_binding_2"/>
    <property type="match status" value="1"/>
</dbReference>
<sequence>MSTLPEETPATDPDSRPDWDVVVAGGGTAGLSAAVFLARYGLETLVLARGKSAIHQCAHLENYLGFPGGISPERFLALGETQAEHEGATVDDDMIESVEPHDDGFVISTQEGREIVTTHVLAASAYDGDYLSAFAEDLRTADADDSDSDHEFLDTDAGRTPIEGLYAGGWLTDESVHQAVTNAGDGARAALSLIRDDLTDRYWAEIGDIYVDWVVDADRYGGEEWHENVDGWFDREIAPGAPDEMDDETLAEVRDDLKTAFLDRGITADERDRRECEGQRHLLDALDDDVIREYVAEIDAD</sequence>
<organism evidence="4 5">
    <name type="scientific">Salinirubrum litoreum</name>
    <dbReference type="NCBI Taxonomy" id="1126234"/>
    <lineage>
        <taxon>Archaea</taxon>
        <taxon>Methanobacteriati</taxon>
        <taxon>Methanobacteriota</taxon>
        <taxon>Stenosarchaea group</taxon>
        <taxon>Halobacteria</taxon>
        <taxon>Halobacteriales</taxon>
        <taxon>Haloferacaceae</taxon>
        <taxon>Salinirubrum</taxon>
    </lineage>
</organism>
<dbReference type="InterPro" id="IPR036188">
    <property type="entry name" value="FAD/NAD-bd_sf"/>
</dbReference>
<accession>A0ABD5RG68</accession>
<keyword evidence="2" id="KW-0560">Oxidoreductase</keyword>
<protein>
    <submittedName>
        <fullName evidence="4">NAD(P)/FAD-dependent oxidoreductase</fullName>
    </submittedName>
</protein>
<dbReference type="GO" id="GO:0016491">
    <property type="term" value="F:oxidoreductase activity"/>
    <property type="evidence" value="ECO:0007669"/>
    <property type="project" value="UniProtKB-KW"/>
</dbReference>
<proteinExistence type="predicted"/>
<dbReference type="InterPro" id="IPR003953">
    <property type="entry name" value="FAD-dep_OxRdtase_2_FAD-bd"/>
</dbReference>
<dbReference type="InterPro" id="IPR050097">
    <property type="entry name" value="Ferredoxin-NADP_redctase_2"/>
</dbReference>
<keyword evidence="5" id="KW-1185">Reference proteome</keyword>
<comment type="caution">
    <text evidence="4">The sequence shown here is derived from an EMBL/GenBank/DDBJ whole genome shotgun (WGS) entry which is preliminary data.</text>
</comment>
<dbReference type="PRINTS" id="PR00469">
    <property type="entry name" value="PNDRDTASEII"/>
</dbReference>
<reference evidence="4 5" key="1">
    <citation type="journal article" date="2019" name="Int. J. Syst. Evol. Microbiol.">
        <title>The Global Catalogue of Microorganisms (GCM) 10K type strain sequencing project: providing services to taxonomists for standard genome sequencing and annotation.</title>
        <authorList>
            <consortium name="The Broad Institute Genomics Platform"/>
            <consortium name="The Broad Institute Genome Sequencing Center for Infectious Disease"/>
            <person name="Wu L."/>
            <person name="Ma J."/>
        </authorList>
    </citation>
    <scope>NUCLEOTIDE SEQUENCE [LARGE SCALE GENOMIC DNA]</scope>
    <source>
        <strain evidence="4 5">CGMCC 1.12237</strain>
    </source>
</reference>
<dbReference type="Gene3D" id="3.50.50.60">
    <property type="entry name" value="FAD/NAD(P)-binding domain"/>
    <property type="match status" value="1"/>
</dbReference>
<dbReference type="RefSeq" id="WP_227231313.1">
    <property type="nucleotide sequence ID" value="NZ_JAJCVJ010000003.1"/>
</dbReference>
<dbReference type="SUPFAM" id="SSF51905">
    <property type="entry name" value="FAD/NAD(P)-binding domain"/>
    <property type="match status" value="1"/>
</dbReference>
<keyword evidence="1" id="KW-0285">Flavoprotein</keyword>
<evidence type="ECO:0000256" key="1">
    <source>
        <dbReference type="ARBA" id="ARBA00022630"/>
    </source>
</evidence>
<dbReference type="AlphaFoldDB" id="A0ABD5RG68"/>
<evidence type="ECO:0000256" key="2">
    <source>
        <dbReference type="ARBA" id="ARBA00023002"/>
    </source>
</evidence>
<dbReference type="EMBL" id="JBHSKX010000004">
    <property type="protein sequence ID" value="MFC5368742.1"/>
    <property type="molecule type" value="Genomic_DNA"/>
</dbReference>
<evidence type="ECO:0000259" key="3">
    <source>
        <dbReference type="Pfam" id="PF00890"/>
    </source>
</evidence>
<evidence type="ECO:0000313" key="5">
    <source>
        <dbReference type="Proteomes" id="UP001596201"/>
    </source>
</evidence>
<gene>
    <name evidence="4" type="ORF">ACFPJ5_17605</name>
</gene>